<gene>
    <name evidence="8" type="ORF">OOZ53_25565</name>
</gene>
<evidence type="ECO:0000256" key="3">
    <source>
        <dbReference type="PROSITE-ProRule" id="PRU00284"/>
    </source>
</evidence>
<evidence type="ECO:0000256" key="2">
    <source>
        <dbReference type="ARBA" id="ARBA00029447"/>
    </source>
</evidence>
<evidence type="ECO:0000259" key="5">
    <source>
        <dbReference type="PROSITE" id="PS50112"/>
    </source>
</evidence>
<dbReference type="Pfam" id="PF08447">
    <property type="entry name" value="PAS_3"/>
    <property type="match status" value="2"/>
</dbReference>
<dbReference type="SUPFAM" id="SSF58104">
    <property type="entry name" value="Methyl-accepting chemotaxis protein (MCP) signaling domain"/>
    <property type="match status" value="1"/>
</dbReference>
<feature type="domain" description="HAMP" evidence="7">
    <location>
        <begin position="253"/>
        <end position="300"/>
    </location>
</feature>
<dbReference type="CDD" id="cd00130">
    <property type="entry name" value="PAS"/>
    <property type="match status" value="2"/>
</dbReference>
<evidence type="ECO:0000313" key="9">
    <source>
        <dbReference type="Proteomes" id="UP001148313"/>
    </source>
</evidence>
<dbReference type="InterPro" id="IPR004090">
    <property type="entry name" value="Chemotax_Me-accpt_rcpt"/>
</dbReference>
<feature type="domain" description="PAC" evidence="6">
    <location>
        <begin position="207"/>
        <end position="259"/>
    </location>
</feature>
<feature type="domain" description="PAS" evidence="5">
    <location>
        <begin position="148"/>
        <end position="187"/>
    </location>
</feature>
<evidence type="ECO:0000259" key="4">
    <source>
        <dbReference type="PROSITE" id="PS50111"/>
    </source>
</evidence>
<evidence type="ECO:0000259" key="6">
    <source>
        <dbReference type="PROSITE" id="PS50113"/>
    </source>
</evidence>
<dbReference type="SMART" id="SM00086">
    <property type="entry name" value="PAC"/>
    <property type="match status" value="2"/>
</dbReference>
<dbReference type="PROSITE" id="PS50112">
    <property type="entry name" value="PAS"/>
    <property type="match status" value="2"/>
</dbReference>
<dbReference type="Gene3D" id="3.30.450.20">
    <property type="entry name" value="PAS domain"/>
    <property type="match status" value="2"/>
</dbReference>
<reference evidence="8" key="1">
    <citation type="submission" date="2022-11" db="EMBL/GenBank/DDBJ databases">
        <title>Hoeflea poritis sp. nov., isolated from scleractinian coral Porites lutea.</title>
        <authorList>
            <person name="Zhang G."/>
            <person name="Wei Q."/>
            <person name="Cai L."/>
        </authorList>
    </citation>
    <scope>NUCLEOTIDE SEQUENCE</scope>
    <source>
        <strain evidence="8">E7-10</strain>
    </source>
</reference>
<protein>
    <submittedName>
        <fullName evidence="8">Methyl-accepting chemotaxis protein</fullName>
    </submittedName>
</protein>
<dbReference type="InterPro" id="IPR004089">
    <property type="entry name" value="MCPsignal_dom"/>
</dbReference>
<dbReference type="InterPro" id="IPR013655">
    <property type="entry name" value="PAS_fold_3"/>
</dbReference>
<evidence type="ECO:0000313" key="8">
    <source>
        <dbReference type="EMBL" id="MDA4848746.1"/>
    </source>
</evidence>
<dbReference type="PANTHER" id="PTHR43531">
    <property type="entry name" value="PROTEIN ICFG"/>
    <property type="match status" value="1"/>
</dbReference>
<organism evidence="8 9">
    <name type="scientific">Hoeflea poritis</name>
    <dbReference type="NCBI Taxonomy" id="2993659"/>
    <lineage>
        <taxon>Bacteria</taxon>
        <taxon>Pseudomonadati</taxon>
        <taxon>Pseudomonadota</taxon>
        <taxon>Alphaproteobacteria</taxon>
        <taxon>Hyphomicrobiales</taxon>
        <taxon>Rhizobiaceae</taxon>
        <taxon>Hoeflea</taxon>
    </lineage>
</organism>
<dbReference type="PROSITE" id="PS50111">
    <property type="entry name" value="CHEMOTAXIS_TRANSDUC_2"/>
    <property type="match status" value="1"/>
</dbReference>
<name>A0ABT4VVM1_9HYPH</name>
<dbReference type="InterPro" id="IPR001610">
    <property type="entry name" value="PAC"/>
</dbReference>
<comment type="caution">
    <text evidence="8">The sequence shown here is derived from an EMBL/GenBank/DDBJ whole genome shotgun (WGS) entry which is preliminary data.</text>
</comment>
<keyword evidence="1" id="KW-0145">Chemotaxis</keyword>
<comment type="similarity">
    <text evidence="2">Belongs to the methyl-accepting chemotaxis (MCP) protein family.</text>
</comment>
<dbReference type="InterPro" id="IPR051310">
    <property type="entry name" value="MCP_chemotaxis"/>
</dbReference>
<dbReference type="PRINTS" id="PR00260">
    <property type="entry name" value="CHEMTRNSDUCR"/>
</dbReference>
<evidence type="ECO:0000259" key="7">
    <source>
        <dbReference type="PROSITE" id="PS50885"/>
    </source>
</evidence>
<keyword evidence="3" id="KW-0807">Transducer</keyword>
<dbReference type="PANTHER" id="PTHR43531:SF11">
    <property type="entry name" value="METHYL-ACCEPTING CHEMOTAXIS PROTEIN 3"/>
    <property type="match status" value="1"/>
</dbReference>
<dbReference type="NCBIfam" id="TIGR00229">
    <property type="entry name" value="sensory_box"/>
    <property type="match status" value="2"/>
</dbReference>
<dbReference type="PROSITE" id="PS50113">
    <property type="entry name" value="PAC"/>
    <property type="match status" value="2"/>
</dbReference>
<dbReference type="InterPro" id="IPR003660">
    <property type="entry name" value="HAMP_dom"/>
</dbReference>
<proteinExistence type="inferred from homology"/>
<accession>A0ABT4VVM1</accession>
<dbReference type="CDD" id="cd11386">
    <property type="entry name" value="MCP_signal"/>
    <property type="match status" value="1"/>
</dbReference>
<dbReference type="Proteomes" id="UP001148313">
    <property type="component" value="Unassembled WGS sequence"/>
</dbReference>
<evidence type="ECO:0000256" key="1">
    <source>
        <dbReference type="ARBA" id="ARBA00022500"/>
    </source>
</evidence>
<feature type="domain" description="PAC" evidence="6">
    <location>
        <begin position="85"/>
        <end position="137"/>
    </location>
</feature>
<dbReference type="RefSeq" id="WP_271092622.1">
    <property type="nucleotide sequence ID" value="NZ_JAPJZH010000030.1"/>
</dbReference>
<dbReference type="SMART" id="SM00283">
    <property type="entry name" value="MA"/>
    <property type="match status" value="1"/>
</dbReference>
<dbReference type="SMART" id="SM00091">
    <property type="entry name" value="PAS"/>
    <property type="match status" value="2"/>
</dbReference>
<dbReference type="InterPro" id="IPR000014">
    <property type="entry name" value="PAS"/>
</dbReference>
<keyword evidence="9" id="KW-1185">Reference proteome</keyword>
<feature type="domain" description="PAS" evidence="5">
    <location>
        <begin position="26"/>
        <end position="66"/>
    </location>
</feature>
<dbReference type="Gene3D" id="1.10.287.950">
    <property type="entry name" value="Methyl-accepting chemotaxis protein"/>
    <property type="match status" value="1"/>
</dbReference>
<dbReference type="InterPro" id="IPR000700">
    <property type="entry name" value="PAS-assoc_C"/>
</dbReference>
<dbReference type="Pfam" id="PF00015">
    <property type="entry name" value="MCPsignal"/>
    <property type="match status" value="1"/>
</dbReference>
<dbReference type="InterPro" id="IPR035965">
    <property type="entry name" value="PAS-like_dom_sf"/>
</dbReference>
<dbReference type="EMBL" id="JAPJZH010000030">
    <property type="protein sequence ID" value="MDA4848746.1"/>
    <property type="molecule type" value="Genomic_DNA"/>
</dbReference>
<dbReference type="PROSITE" id="PS50885">
    <property type="entry name" value="HAMP"/>
    <property type="match status" value="1"/>
</dbReference>
<dbReference type="SUPFAM" id="SSF55785">
    <property type="entry name" value="PYP-like sensor domain (PAS domain)"/>
    <property type="match status" value="2"/>
</dbReference>
<feature type="domain" description="Methyl-accepting transducer" evidence="4">
    <location>
        <begin position="305"/>
        <end position="534"/>
    </location>
</feature>
<sequence length="592" mass="63601">MSLGKSSFLSSDSSAVLSALHRSLAIIEFDVDGNILDANQNFCSAVGYDRSEIVGQHHRIFVNPQEAATKEYQDFWLRLKGGEYDAGEYCRYRKDGSEIWIQATYNPVLGRSGRAYKVIKFASDITGAKFKSAEDAGKIEAISRAQAVIEFDPAGNILTANENFCGAVGYGLEEIVGRHHRMFVDPEYARSTEYQQFWQRLADGELISEEFKRFGKGGKEIWIQASYNPIFDMNGKVMKVVKFATDITGRVCAVNEIGSGLNALAEGDLQLRIDTPFIPSLERLRTDFNHSVEKLESALSQVGSNAVAIKGGASEIKAASDELSKRTEQQAASVEETAAAVEEITSTVKTTAERAQEVGKLADTTQAEAEKSGVVVDNAVSAMDDIKKSSDQIANIIGVIDDIAFQTNLLALNAGVEAARAGEAGKGFAVVAQEVRELAQRSASAAKEIKELITTSGSQVQSGVDLVAETGQALKSIVGSIAEVTDHVSAIVQASHEQSNGLQEINQAVNTIDQGTQQNATMVEEATAASHTLEAESAALNGLLQQFKLGSVRSEQRAVAQPATAHTAKAALARGHAFHGNAAVDEDNWDEF</sequence>